<dbReference type="Proteomes" id="UP000093737">
    <property type="component" value="Unassembled WGS sequence"/>
</dbReference>
<evidence type="ECO:0000313" key="2">
    <source>
        <dbReference type="Proteomes" id="UP000093737"/>
    </source>
</evidence>
<comment type="caution">
    <text evidence="1">The sequence shown here is derived from an EMBL/GenBank/DDBJ whole genome shotgun (WGS) entry which is preliminary data.</text>
</comment>
<dbReference type="AlphaFoldDB" id="A0A6M7U085"/>
<gene>
    <name evidence="1" type="ORF">A8145_23835</name>
</gene>
<proteinExistence type="predicted"/>
<evidence type="ECO:0000313" key="1">
    <source>
        <dbReference type="EMBL" id="OBQ60939.1"/>
    </source>
</evidence>
<name>A0A6M7U085_RHILI</name>
<sequence>MMCNSCNGKFAFEMADKDAMAAAAKSAHEKREAWHFHVLAPNCAFSPNPKAYTFLLELTDQDRMVCCFFDERPVAVNKELLALLHGTDALSDKKAAEGSIDAAGSELLDMIGAAATAGKSWHHHMMFPACKLNGADGKWRLFVEVEGQQPTLLDHDSEPSLVLNRIERLYFGLS</sequence>
<dbReference type="EMBL" id="LYTK01000021">
    <property type="protein sequence ID" value="OBQ60939.1"/>
    <property type="molecule type" value="Genomic_DNA"/>
</dbReference>
<protein>
    <submittedName>
        <fullName evidence="1">Uncharacterized protein</fullName>
    </submittedName>
</protein>
<reference evidence="1 2" key="1">
    <citation type="submission" date="2016-05" db="EMBL/GenBank/DDBJ databases">
        <authorList>
            <person name="Ramsay J.P."/>
        </authorList>
    </citation>
    <scope>NUCLEOTIDE SEQUENCE [LARGE SCALE GENOMIC DNA]</scope>
    <source>
        <strain evidence="1 2">NZP2042</strain>
    </source>
</reference>
<accession>A0A6M7U085</accession>
<organism evidence="1 2">
    <name type="scientific">Rhizobium loti</name>
    <name type="common">Mesorhizobium loti</name>
    <dbReference type="NCBI Taxonomy" id="381"/>
    <lineage>
        <taxon>Bacteria</taxon>
        <taxon>Pseudomonadati</taxon>
        <taxon>Pseudomonadota</taxon>
        <taxon>Alphaproteobacteria</taxon>
        <taxon>Hyphomicrobiales</taxon>
        <taxon>Phyllobacteriaceae</taxon>
        <taxon>Mesorhizobium</taxon>
    </lineage>
</organism>